<dbReference type="SUPFAM" id="SSF159245">
    <property type="entry name" value="AttH-like"/>
    <property type="match status" value="1"/>
</dbReference>
<protein>
    <recommendedName>
        <fullName evidence="2">Tocopherol cyclase</fullName>
    </recommendedName>
</protein>
<dbReference type="GO" id="GO:0009976">
    <property type="term" value="F:tocopherol cyclase activity"/>
    <property type="evidence" value="ECO:0007669"/>
    <property type="project" value="InterPro"/>
</dbReference>
<sequence>MALFSLWRPAVFQGNLRKSGYFEGWYFKNVSCDERTACAVIAGVSLPREREKAHAFIQFSRAGEGRSSFFRYPLSEFSADRKTFAITIGSSRFSLQGLHLDIDQDGEMLRAELEFRGIHPWPVTWLSPGAMGWYAFVPGMECYHGVLSFNHAIHGWFEKDGRRTDYSGGKGYIEKDWGRSMPGSWIWMQSNHFDEPTASFSGSIAKIPWFGRYFTGYLFGFYFQGKVYRFTTYTGARVFDLRVNRDLVSFVVEDADSRMEVRGTRAEGARLMAPSRGDMTVRIMETLGSRIELRFSRKKDNRIIYEGTGRNAGLEYVGDVRELADRLA</sequence>
<dbReference type="EMBL" id="CAADRM010000106">
    <property type="protein sequence ID" value="VFU15527.1"/>
    <property type="molecule type" value="Genomic_DNA"/>
</dbReference>
<gene>
    <name evidence="1" type="ORF">SCFA_420004</name>
</gene>
<dbReference type="PANTHER" id="PTHR35309">
    <property type="match status" value="1"/>
</dbReference>
<evidence type="ECO:0008006" key="2">
    <source>
        <dbReference type="Google" id="ProtNLM"/>
    </source>
</evidence>
<evidence type="ECO:0000313" key="1">
    <source>
        <dbReference type="EMBL" id="VFU15527.1"/>
    </source>
</evidence>
<organism evidence="1">
    <name type="scientific">anaerobic digester metagenome</name>
    <dbReference type="NCBI Taxonomy" id="1263854"/>
    <lineage>
        <taxon>unclassified sequences</taxon>
        <taxon>metagenomes</taxon>
        <taxon>ecological metagenomes</taxon>
    </lineage>
</organism>
<dbReference type="AlphaFoldDB" id="A0A485M0Z8"/>
<proteinExistence type="predicted"/>
<dbReference type="Pfam" id="PF14249">
    <property type="entry name" value="Tocopherol_cycl"/>
    <property type="match status" value="1"/>
</dbReference>
<dbReference type="InterPro" id="IPR025893">
    <property type="entry name" value="Tocopherol_cyclase"/>
</dbReference>
<dbReference type="PANTHER" id="PTHR35309:SF4">
    <property type="entry name" value="TOCOPHEROL CYCLASE"/>
    <property type="match status" value="1"/>
</dbReference>
<name>A0A485M0Z8_9ZZZZ</name>
<accession>A0A485M0Z8</accession>
<reference evidence="1" key="1">
    <citation type="submission" date="2019-03" db="EMBL/GenBank/DDBJ databases">
        <authorList>
            <person name="Hao L."/>
        </authorList>
    </citation>
    <scope>NUCLEOTIDE SEQUENCE</scope>
</reference>